<dbReference type="AlphaFoldDB" id="A0AAW1NX14"/>
<accession>A0AAW1NX14</accession>
<dbReference type="Proteomes" id="UP001465755">
    <property type="component" value="Unassembled WGS sequence"/>
</dbReference>
<dbReference type="InterPro" id="IPR036749">
    <property type="entry name" value="Expansin_CBD_sf"/>
</dbReference>
<dbReference type="EMBL" id="JALJOQ010000101">
    <property type="protein sequence ID" value="KAK9798174.1"/>
    <property type="molecule type" value="Genomic_DNA"/>
</dbReference>
<dbReference type="PANTHER" id="PTHR31692:SF5">
    <property type="entry name" value="EXPANSIN-B3"/>
    <property type="match status" value="1"/>
</dbReference>
<feature type="region of interest" description="Disordered" evidence="1">
    <location>
        <begin position="180"/>
        <end position="200"/>
    </location>
</feature>
<gene>
    <name evidence="4" type="ORF">WJX73_006947</name>
</gene>
<evidence type="ECO:0000256" key="1">
    <source>
        <dbReference type="SAM" id="MobiDB-lite"/>
    </source>
</evidence>
<dbReference type="InterPro" id="IPR007112">
    <property type="entry name" value="Expansin/allergen_DPBB_dom"/>
</dbReference>
<dbReference type="InterPro" id="IPR007117">
    <property type="entry name" value="Expansin_CBD"/>
</dbReference>
<dbReference type="SUPFAM" id="SSF50685">
    <property type="entry name" value="Barwin-like endoglucanases"/>
    <property type="match status" value="1"/>
</dbReference>
<evidence type="ECO:0008006" key="6">
    <source>
        <dbReference type="Google" id="ProtNLM"/>
    </source>
</evidence>
<sequence>MSPYEPSFGTLNGGCGYGLLDKNTYPFWSVAALSTSNSFYKAGPANGCGECFEIQCINEGGPWAIGIPSKGNIDMRYRRVPCLPPANIKIDIGNNSCANGWLRIFVESVGNRGTVAVVQVKGQNSGWMAMTNTWGAAWELSNAPAPPLDVRVQDDDGSEVTAFGAISKNCQTGTVTTGVQFSESSSSSSSSGSSGNSSATDGAQQLLAAEKLGPVQSGVDAEQWLVQTDLRPVLTPALYSSSFFLPRDSSKLSGALVCVCAQAIIFKSTEPIDCLWSPFWYHRWESRGSHAQHVA</sequence>
<evidence type="ECO:0000313" key="5">
    <source>
        <dbReference type="Proteomes" id="UP001465755"/>
    </source>
</evidence>
<comment type="caution">
    <text evidence="4">The sequence shown here is derived from an EMBL/GenBank/DDBJ whole genome shotgun (WGS) entry which is preliminary data.</text>
</comment>
<evidence type="ECO:0000259" key="3">
    <source>
        <dbReference type="PROSITE" id="PS50843"/>
    </source>
</evidence>
<dbReference type="InterPro" id="IPR036908">
    <property type="entry name" value="RlpA-like_sf"/>
</dbReference>
<proteinExistence type="predicted"/>
<evidence type="ECO:0000259" key="2">
    <source>
        <dbReference type="PROSITE" id="PS50842"/>
    </source>
</evidence>
<feature type="domain" description="Expansin-like CBD" evidence="3">
    <location>
        <begin position="100"/>
        <end position="178"/>
    </location>
</feature>
<feature type="compositionally biased region" description="Low complexity" evidence="1">
    <location>
        <begin position="182"/>
        <end position="198"/>
    </location>
</feature>
<organism evidence="4 5">
    <name type="scientific">Symbiochloris irregularis</name>
    <dbReference type="NCBI Taxonomy" id="706552"/>
    <lineage>
        <taxon>Eukaryota</taxon>
        <taxon>Viridiplantae</taxon>
        <taxon>Chlorophyta</taxon>
        <taxon>core chlorophytes</taxon>
        <taxon>Trebouxiophyceae</taxon>
        <taxon>Trebouxiales</taxon>
        <taxon>Trebouxiaceae</taxon>
        <taxon>Symbiochloris</taxon>
    </lineage>
</organism>
<reference evidence="4 5" key="1">
    <citation type="journal article" date="2024" name="Nat. Commun.">
        <title>Phylogenomics reveals the evolutionary origins of lichenization in chlorophyte algae.</title>
        <authorList>
            <person name="Puginier C."/>
            <person name="Libourel C."/>
            <person name="Otte J."/>
            <person name="Skaloud P."/>
            <person name="Haon M."/>
            <person name="Grisel S."/>
            <person name="Petersen M."/>
            <person name="Berrin J.G."/>
            <person name="Delaux P.M."/>
            <person name="Dal Grande F."/>
            <person name="Keller J."/>
        </authorList>
    </citation>
    <scope>NUCLEOTIDE SEQUENCE [LARGE SCALE GENOMIC DNA]</scope>
    <source>
        <strain evidence="4 5">SAG 2036</strain>
    </source>
</reference>
<dbReference type="PANTHER" id="PTHR31692">
    <property type="entry name" value="EXPANSIN-B3"/>
    <property type="match status" value="1"/>
</dbReference>
<name>A0AAW1NX14_9CHLO</name>
<dbReference type="PROSITE" id="PS50843">
    <property type="entry name" value="EXPANSIN_CBD"/>
    <property type="match status" value="1"/>
</dbReference>
<dbReference type="SUPFAM" id="SSF49590">
    <property type="entry name" value="PHL pollen allergen"/>
    <property type="match status" value="1"/>
</dbReference>
<evidence type="ECO:0000313" key="4">
    <source>
        <dbReference type="EMBL" id="KAK9798174.1"/>
    </source>
</evidence>
<dbReference type="Pfam" id="PF01357">
    <property type="entry name" value="Expansin_C"/>
    <property type="match status" value="1"/>
</dbReference>
<dbReference type="Gene3D" id="2.40.40.10">
    <property type="entry name" value="RlpA-like domain"/>
    <property type="match status" value="1"/>
</dbReference>
<protein>
    <recommendedName>
        <fullName evidence="6">Expansin</fullName>
    </recommendedName>
</protein>
<keyword evidence="5" id="KW-1185">Reference proteome</keyword>
<dbReference type="Gene3D" id="2.60.40.760">
    <property type="entry name" value="Expansin, cellulose-binding-like domain"/>
    <property type="match status" value="1"/>
</dbReference>
<feature type="domain" description="Expansin-like EG45" evidence="2">
    <location>
        <begin position="12"/>
        <end position="62"/>
    </location>
</feature>
<dbReference type="PROSITE" id="PS50842">
    <property type="entry name" value="EXPANSIN_EG45"/>
    <property type="match status" value="1"/>
</dbReference>